<organism evidence="2 3">
    <name type="scientific">Allacma fusca</name>
    <dbReference type="NCBI Taxonomy" id="39272"/>
    <lineage>
        <taxon>Eukaryota</taxon>
        <taxon>Metazoa</taxon>
        <taxon>Ecdysozoa</taxon>
        <taxon>Arthropoda</taxon>
        <taxon>Hexapoda</taxon>
        <taxon>Collembola</taxon>
        <taxon>Symphypleona</taxon>
        <taxon>Sminthuridae</taxon>
        <taxon>Allacma</taxon>
    </lineage>
</organism>
<dbReference type="EMBL" id="CAJVCH010135377">
    <property type="protein sequence ID" value="CAG7726429.1"/>
    <property type="molecule type" value="Genomic_DNA"/>
</dbReference>
<sequence>VAACSLPQLLKFQKTSTE</sequence>
<feature type="non-terminal residue" evidence="2">
    <location>
        <position position="1"/>
    </location>
</feature>
<name>A0A8J2JYI1_9HEXA</name>
<keyword evidence="3" id="KW-1185">Reference proteome</keyword>
<dbReference type="AlphaFoldDB" id="A0A8J2JYI1"/>
<proteinExistence type="predicted"/>
<accession>A0A8J2JYI1</accession>
<evidence type="ECO:0000313" key="3">
    <source>
        <dbReference type="Proteomes" id="UP000708208"/>
    </source>
</evidence>
<reference evidence="2" key="1">
    <citation type="submission" date="2021-06" db="EMBL/GenBank/DDBJ databases">
        <authorList>
            <person name="Hodson N. C."/>
            <person name="Mongue J. A."/>
            <person name="Jaron S. K."/>
        </authorList>
    </citation>
    <scope>NUCLEOTIDE SEQUENCE</scope>
</reference>
<gene>
    <name evidence="1" type="ORF">AFUS01_LOCUS15093</name>
    <name evidence="2" type="ORF">AFUS01_LOCUS15342</name>
</gene>
<comment type="caution">
    <text evidence="2">The sequence shown here is derived from an EMBL/GenBank/DDBJ whole genome shotgun (WGS) entry which is preliminary data.</text>
</comment>
<protein>
    <submittedName>
        <fullName evidence="2">Uncharacterized protein</fullName>
    </submittedName>
</protein>
<dbReference type="Proteomes" id="UP000708208">
    <property type="component" value="Unassembled WGS sequence"/>
</dbReference>
<evidence type="ECO:0000313" key="2">
    <source>
        <dbReference type="EMBL" id="CAG7726429.1"/>
    </source>
</evidence>
<evidence type="ECO:0000313" key="1">
    <source>
        <dbReference type="EMBL" id="CAG7726169.1"/>
    </source>
</evidence>
<dbReference type="EMBL" id="CAJVCH010131616">
    <property type="protein sequence ID" value="CAG7726169.1"/>
    <property type="molecule type" value="Genomic_DNA"/>
</dbReference>